<dbReference type="InterPro" id="IPR008699">
    <property type="entry name" value="NDUFB8"/>
</dbReference>
<organism evidence="2 3">
    <name type="scientific">Venturia effusa</name>
    <dbReference type="NCBI Taxonomy" id="50376"/>
    <lineage>
        <taxon>Eukaryota</taxon>
        <taxon>Fungi</taxon>
        <taxon>Dikarya</taxon>
        <taxon>Ascomycota</taxon>
        <taxon>Pezizomycotina</taxon>
        <taxon>Dothideomycetes</taxon>
        <taxon>Pleosporomycetidae</taxon>
        <taxon>Venturiales</taxon>
        <taxon>Venturiaceae</taxon>
        <taxon>Venturia</taxon>
    </lineage>
</organism>
<keyword evidence="3" id="KW-1185">Reference proteome</keyword>
<dbReference type="OrthoDB" id="2014058at2759"/>
<accession>A0A517L5L6</accession>
<proteinExistence type="predicted"/>
<dbReference type="PANTHER" id="PTHR12840">
    <property type="entry name" value="NADH-UBIQUINONE OXIDOREDUCTASE ASHI SUBUNIT"/>
    <property type="match status" value="1"/>
</dbReference>
<evidence type="ECO:0000313" key="2">
    <source>
        <dbReference type="EMBL" id="QDS70911.1"/>
    </source>
</evidence>
<dbReference type="Proteomes" id="UP000316270">
    <property type="component" value="Chromosome 5"/>
</dbReference>
<dbReference type="STRING" id="50376.A0A517L5L6"/>
<feature type="region of interest" description="Disordered" evidence="1">
    <location>
        <begin position="137"/>
        <end position="158"/>
    </location>
</feature>
<gene>
    <name evidence="2" type="ORF">FKW77_006423</name>
</gene>
<dbReference type="EMBL" id="CP042189">
    <property type="protein sequence ID" value="QDS70911.1"/>
    <property type="molecule type" value="Genomic_DNA"/>
</dbReference>
<reference evidence="2 3" key="1">
    <citation type="submission" date="2019-07" db="EMBL/GenBank/DDBJ databases">
        <title>Finished genome of Venturia effusa.</title>
        <authorList>
            <person name="Young C.A."/>
            <person name="Cox M.P."/>
            <person name="Ganley A.R.D."/>
            <person name="David W.J."/>
        </authorList>
    </citation>
    <scope>NUCLEOTIDE SEQUENCE [LARGE SCALE GENOMIC DNA]</scope>
    <source>
        <strain evidence="3">albino</strain>
    </source>
</reference>
<dbReference type="GO" id="GO:0005739">
    <property type="term" value="C:mitochondrion"/>
    <property type="evidence" value="ECO:0007669"/>
    <property type="project" value="InterPro"/>
</dbReference>
<dbReference type="Pfam" id="PF05821">
    <property type="entry name" value="NDUF_B8"/>
    <property type="match status" value="1"/>
</dbReference>
<evidence type="ECO:0000256" key="1">
    <source>
        <dbReference type="SAM" id="MobiDB-lite"/>
    </source>
</evidence>
<name>A0A517L5L6_9PEZI</name>
<evidence type="ECO:0008006" key="4">
    <source>
        <dbReference type="Google" id="ProtNLM"/>
    </source>
</evidence>
<sequence length="158" mass="17349">MLPRRVLAARPLIKAFVPTSINRSFSLTPRLRETVDPEINGGYINPPPIKRALRDPNADWWDKQERRNYGEPVHEDNDTLGLFSPEPYTWTTPGHGLKLQAAFVVALCTLLSAVYATMPGKPSVPRTFPGGLQKELGGPGTVGALPDGTEFTTANERV</sequence>
<dbReference type="PANTHER" id="PTHR12840:SF1">
    <property type="entry name" value="NADH DEHYDROGENASE [UBIQUINONE] 1 BETA SUBCOMPLEX SUBUNIT 8, MITOCHONDRIAL"/>
    <property type="match status" value="1"/>
</dbReference>
<evidence type="ECO:0000313" key="3">
    <source>
        <dbReference type="Proteomes" id="UP000316270"/>
    </source>
</evidence>
<protein>
    <recommendedName>
        <fullName evidence="4">NADH:ubiquinone oxidoreductase 20.1kD subunit</fullName>
    </recommendedName>
</protein>
<dbReference type="AlphaFoldDB" id="A0A517L5L6"/>